<reference evidence="2 3" key="1">
    <citation type="journal article" date="2019" name="ISME J.">
        <title>Deianiraea, an extracellular bacterium associated with the ciliate Paramecium, suggests an alternative scenario for the evolution of Rickettsiales.</title>
        <authorList>
            <person name="Castelli M."/>
            <person name="Sabaneyeva E."/>
            <person name="Lanzoni O."/>
            <person name="Lebedeva N."/>
            <person name="Floriano A.M."/>
            <person name="Gaiarsa S."/>
            <person name="Benken K."/>
            <person name="Modeo L."/>
            <person name="Bandi C."/>
            <person name="Potekhin A."/>
            <person name="Sassera D."/>
            <person name="Petroni G."/>
        </authorList>
    </citation>
    <scope>NUCLEOTIDE SEQUENCE [LARGE SCALE GENOMIC DNA]</scope>
    <source>
        <strain evidence="2">CyL4-1</strain>
    </source>
</reference>
<feature type="compositionally biased region" description="Low complexity" evidence="1">
    <location>
        <begin position="9"/>
        <end position="42"/>
    </location>
</feature>
<keyword evidence="3" id="KW-1185">Reference proteome</keyword>
<dbReference type="Proteomes" id="UP000321934">
    <property type="component" value="Chromosome"/>
</dbReference>
<name>A0A5B8XEM1_9RICK</name>
<dbReference type="EMBL" id="CP029077">
    <property type="protein sequence ID" value="QED23713.1"/>
    <property type="molecule type" value="Genomic_DNA"/>
</dbReference>
<evidence type="ECO:0000256" key="1">
    <source>
        <dbReference type="SAM" id="MobiDB-lite"/>
    </source>
</evidence>
<gene>
    <name evidence="2" type="ORF">Deia_00926</name>
</gene>
<dbReference type="AlphaFoldDB" id="A0A5B8XEM1"/>
<proteinExistence type="predicted"/>
<accession>A0A5B8XEM1</accession>
<protein>
    <submittedName>
        <fullName evidence="2">Uncharacterized protein</fullName>
    </submittedName>
</protein>
<feature type="compositionally biased region" description="Polar residues" evidence="1">
    <location>
        <begin position="59"/>
        <end position="70"/>
    </location>
</feature>
<evidence type="ECO:0000313" key="2">
    <source>
        <dbReference type="EMBL" id="QED23713.1"/>
    </source>
</evidence>
<feature type="compositionally biased region" description="Basic and acidic residues" evidence="1">
    <location>
        <begin position="43"/>
        <end position="52"/>
    </location>
</feature>
<evidence type="ECO:0000313" key="3">
    <source>
        <dbReference type="Proteomes" id="UP000321934"/>
    </source>
</evidence>
<sequence length="134" mass="15556">MPKIIQLNQQEDQISSDSSQQIQYDSSQQIQYDSSQQIQYDDQPMKVEKKQDNDDEINSEQSNNKQQNIYQSLTKNASKIYNCGYNNIFLDQSSEKQKSISLIDFSELQEKQSYVGSLQKEKNEESSIIPLSQN</sequence>
<dbReference type="RefSeq" id="WP_146821011.1">
    <property type="nucleotide sequence ID" value="NZ_CP029077.1"/>
</dbReference>
<organism evidence="2 3">
    <name type="scientific">Candidatus Deianiraea vastatrix</name>
    <dbReference type="NCBI Taxonomy" id="2163644"/>
    <lineage>
        <taxon>Bacteria</taxon>
        <taxon>Pseudomonadati</taxon>
        <taxon>Pseudomonadota</taxon>
        <taxon>Alphaproteobacteria</taxon>
        <taxon>Rickettsiales</taxon>
        <taxon>Candidatus Deianiraeaceae</taxon>
        <taxon>Candidatus Deianiraea</taxon>
    </lineage>
</organism>
<feature type="region of interest" description="Disordered" evidence="1">
    <location>
        <begin position="1"/>
        <end position="70"/>
    </location>
</feature>